<dbReference type="PANTHER" id="PTHR47894:SF1">
    <property type="entry name" value="HTH-TYPE TRANSCRIPTIONAL REGULATOR VQSM"/>
    <property type="match status" value="1"/>
</dbReference>
<comment type="caution">
    <text evidence="5">The sequence shown here is derived from an EMBL/GenBank/DDBJ whole genome shotgun (WGS) entry which is preliminary data.</text>
</comment>
<gene>
    <name evidence="5" type="ORF">GCM10009789_41950</name>
</gene>
<dbReference type="PANTHER" id="PTHR47894">
    <property type="entry name" value="HTH-TYPE TRANSCRIPTIONAL REGULATOR GADX"/>
    <property type="match status" value="1"/>
</dbReference>
<sequence>MTSGNYMLGPSARALLADLGVSLADVLDRARLPQGLLAEGTAELTPTEYYALWRALADDSADEILPIRIARSLSAEAFDPPLFAAFCSPSLTVAATRVAHYKRLIGPLRLAVNPAAGATTIDLRWPEDEPPPDVFGLTELLFWVALARIGTRADVRPLRLSAPVTIPAAVREQYTEYVGVPIRQAAGWSITFAGRDADRPFLTANEHMWDVFEPELRRRLADLDQGTSTTELVHAALLKLLPAGAATATAVAKELAMSVRTLQRRLQLESTGFQLILRDTREALARHYLTSSTMSAGEIAYLLGYDDTTSFYRAFHLWTGETPEVVRAGASVS</sequence>
<evidence type="ECO:0000256" key="1">
    <source>
        <dbReference type="ARBA" id="ARBA00023015"/>
    </source>
</evidence>
<keyword evidence="3" id="KW-0804">Transcription</keyword>
<evidence type="ECO:0000313" key="6">
    <source>
        <dbReference type="Proteomes" id="UP001500393"/>
    </source>
</evidence>
<dbReference type="SMART" id="SM00342">
    <property type="entry name" value="HTH_ARAC"/>
    <property type="match status" value="1"/>
</dbReference>
<dbReference type="InterPro" id="IPR018060">
    <property type="entry name" value="HTH_AraC"/>
</dbReference>
<dbReference type="Proteomes" id="UP001500393">
    <property type="component" value="Unassembled WGS sequence"/>
</dbReference>
<dbReference type="InterPro" id="IPR032687">
    <property type="entry name" value="AraC-type_N"/>
</dbReference>
<name>A0ABN2DQW0_9ACTN</name>
<dbReference type="Pfam" id="PF12833">
    <property type="entry name" value="HTH_18"/>
    <property type="match status" value="1"/>
</dbReference>
<reference evidence="5 6" key="1">
    <citation type="journal article" date="2019" name="Int. J. Syst. Evol. Microbiol.">
        <title>The Global Catalogue of Microorganisms (GCM) 10K type strain sequencing project: providing services to taxonomists for standard genome sequencing and annotation.</title>
        <authorList>
            <consortium name="The Broad Institute Genomics Platform"/>
            <consortium name="The Broad Institute Genome Sequencing Center for Infectious Disease"/>
            <person name="Wu L."/>
            <person name="Ma J."/>
        </authorList>
    </citation>
    <scope>NUCLEOTIDE SEQUENCE [LARGE SCALE GENOMIC DNA]</scope>
    <source>
        <strain evidence="5 6">JCM 14969</strain>
    </source>
</reference>
<evidence type="ECO:0000313" key="5">
    <source>
        <dbReference type="EMBL" id="GAA1583819.1"/>
    </source>
</evidence>
<evidence type="ECO:0000256" key="2">
    <source>
        <dbReference type="ARBA" id="ARBA00023125"/>
    </source>
</evidence>
<accession>A0ABN2DQW0</accession>
<dbReference type="Gene3D" id="1.10.10.60">
    <property type="entry name" value="Homeodomain-like"/>
    <property type="match status" value="1"/>
</dbReference>
<feature type="domain" description="HTH araC/xylS-type" evidence="4">
    <location>
        <begin position="231"/>
        <end position="329"/>
    </location>
</feature>
<proteinExistence type="predicted"/>
<dbReference type="RefSeq" id="WP_344216369.1">
    <property type="nucleotide sequence ID" value="NZ_BAAAOS010000027.1"/>
</dbReference>
<keyword evidence="6" id="KW-1185">Reference proteome</keyword>
<protein>
    <submittedName>
        <fullName evidence="5">AraC family transcriptional regulator</fullName>
    </submittedName>
</protein>
<dbReference type="InterPro" id="IPR009057">
    <property type="entry name" value="Homeodomain-like_sf"/>
</dbReference>
<evidence type="ECO:0000256" key="3">
    <source>
        <dbReference type="ARBA" id="ARBA00023163"/>
    </source>
</evidence>
<dbReference type="EMBL" id="BAAAOS010000027">
    <property type="protein sequence ID" value="GAA1583819.1"/>
    <property type="molecule type" value="Genomic_DNA"/>
</dbReference>
<keyword evidence="2" id="KW-0238">DNA-binding</keyword>
<evidence type="ECO:0000259" key="4">
    <source>
        <dbReference type="PROSITE" id="PS01124"/>
    </source>
</evidence>
<keyword evidence="1" id="KW-0805">Transcription regulation</keyword>
<dbReference type="PROSITE" id="PS01124">
    <property type="entry name" value="HTH_ARAC_FAMILY_2"/>
    <property type="match status" value="1"/>
</dbReference>
<dbReference type="SUPFAM" id="SSF46689">
    <property type="entry name" value="Homeodomain-like"/>
    <property type="match status" value="1"/>
</dbReference>
<dbReference type="Pfam" id="PF12625">
    <property type="entry name" value="Arabinose_bd"/>
    <property type="match status" value="1"/>
</dbReference>
<organism evidence="5 6">
    <name type="scientific">Kribbella sancticallisti</name>
    <dbReference type="NCBI Taxonomy" id="460087"/>
    <lineage>
        <taxon>Bacteria</taxon>
        <taxon>Bacillati</taxon>
        <taxon>Actinomycetota</taxon>
        <taxon>Actinomycetes</taxon>
        <taxon>Propionibacteriales</taxon>
        <taxon>Kribbellaceae</taxon>
        <taxon>Kribbella</taxon>
    </lineage>
</organism>